<evidence type="ECO:0000256" key="4">
    <source>
        <dbReference type="ARBA" id="ARBA00022840"/>
    </source>
</evidence>
<dbReference type="PANTHER" id="PTHR11274">
    <property type="entry name" value="RAD25/XP-B DNA REPAIR HELICASE"/>
    <property type="match status" value="1"/>
</dbReference>
<dbReference type="InterPro" id="IPR001650">
    <property type="entry name" value="Helicase_C-like"/>
</dbReference>
<name>A0A3E2VD35_CLOIN</name>
<evidence type="ECO:0000256" key="3">
    <source>
        <dbReference type="ARBA" id="ARBA00022806"/>
    </source>
</evidence>
<accession>A0A3E2VD35</accession>
<dbReference type="OrthoDB" id="9802848at2"/>
<comment type="caution">
    <text evidence="6">The sequence shown here is derived from an EMBL/GenBank/DDBJ whole genome shotgun (WGS) entry which is preliminary data.</text>
</comment>
<dbReference type="SMART" id="SM00490">
    <property type="entry name" value="HELICc"/>
    <property type="match status" value="1"/>
</dbReference>
<dbReference type="GO" id="GO:0004386">
    <property type="term" value="F:helicase activity"/>
    <property type="evidence" value="ECO:0007669"/>
    <property type="project" value="UniProtKB-KW"/>
</dbReference>
<dbReference type="RefSeq" id="WP_117445065.1">
    <property type="nucleotide sequence ID" value="NZ_QVEV01000090.1"/>
</dbReference>
<dbReference type="Pfam" id="PF00271">
    <property type="entry name" value="Helicase_C"/>
    <property type="match status" value="1"/>
</dbReference>
<dbReference type="Proteomes" id="UP000260025">
    <property type="component" value="Unassembled WGS sequence"/>
</dbReference>
<dbReference type="InterPro" id="IPR050615">
    <property type="entry name" value="ATP-dep_DNA_Helicase"/>
</dbReference>
<gene>
    <name evidence="6" type="ORF">DXA38_22425</name>
</gene>
<dbReference type="PROSITE" id="PS51194">
    <property type="entry name" value="HELICASE_CTER"/>
    <property type="match status" value="1"/>
</dbReference>
<dbReference type="InterPro" id="IPR027417">
    <property type="entry name" value="P-loop_NTPase"/>
</dbReference>
<dbReference type="Gene3D" id="3.40.50.300">
    <property type="entry name" value="P-loop containing nucleotide triphosphate hydrolases"/>
    <property type="match status" value="1"/>
</dbReference>
<protein>
    <recommendedName>
        <fullName evidence="5">Helicase C-terminal domain-containing protein</fullName>
    </recommendedName>
</protein>
<evidence type="ECO:0000259" key="5">
    <source>
        <dbReference type="PROSITE" id="PS51194"/>
    </source>
</evidence>
<reference evidence="6 7" key="1">
    <citation type="submission" date="2018-08" db="EMBL/GenBank/DDBJ databases">
        <title>A genome reference for cultivated species of the human gut microbiota.</title>
        <authorList>
            <person name="Zou Y."/>
            <person name="Xue W."/>
            <person name="Luo G."/>
        </authorList>
    </citation>
    <scope>NUCLEOTIDE SEQUENCE [LARGE SCALE GENOMIC DNA]</scope>
    <source>
        <strain evidence="6 7">OF01-2LB</strain>
    </source>
</reference>
<dbReference type="GO" id="GO:0005524">
    <property type="term" value="F:ATP binding"/>
    <property type="evidence" value="ECO:0007669"/>
    <property type="project" value="UniProtKB-KW"/>
</dbReference>
<keyword evidence="3" id="KW-0347">Helicase</keyword>
<evidence type="ECO:0000256" key="1">
    <source>
        <dbReference type="ARBA" id="ARBA00022741"/>
    </source>
</evidence>
<keyword evidence="1" id="KW-0547">Nucleotide-binding</keyword>
<feature type="domain" description="Helicase C-terminal" evidence="5">
    <location>
        <begin position="113"/>
        <end position="275"/>
    </location>
</feature>
<organism evidence="6 7">
    <name type="scientific">Clostridium innocuum</name>
    <dbReference type="NCBI Taxonomy" id="1522"/>
    <lineage>
        <taxon>Bacteria</taxon>
        <taxon>Bacillati</taxon>
        <taxon>Bacillota</taxon>
        <taxon>Clostridia</taxon>
        <taxon>Eubacteriales</taxon>
        <taxon>Clostridiaceae</taxon>
        <taxon>Clostridium</taxon>
    </lineage>
</organism>
<dbReference type="AlphaFoldDB" id="A0A3E2VD35"/>
<proteinExistence type="predicted"/>
<keyword evidence="2" id="KW-0378">Hydrolase</keyword>
<dbReference type="SUPFAM" id="SSF52540">
    <property type="entry name" value="P-loop containing nucleoside triphosphate hydrolases"/>
    <property type="match status" value="1"/>
</dbReference>
<sequence length="315" mass="36779">MLKVNYEYRLALSATLDRHGDESGTKKLYDFFGKKCITYDLGRAIIERKLTPYYYYPILVTLDDDELIDYQQLTEKIRKFHYQDNGNDMPDGLKKLLIKRARLIAKAKNKVFEFENKILNYKNDSNIIVYCGAVKYDEHDFDDCNEDKKQIEIIKDSMNKKFNMVATKFTAEEDVVERQAIINSFKLEEIQALVAIKCLDEGMNIPAIKTAFILASSTNPKEYIQRRGRVLRRSEGKKFATIYDFITIPRRLDEVKNITSSLKEMEVGLVKRELIRLIDFSNLSKNPSYSNELIDKIKSAYDINTINDTEVNEYE</sequence>
<evidence type="ECO:0000313" key="7">
    <source>
        <dbReference type="Proteomes" id="UP000260025"/>
    </source>
</evidence>
<keyword evidence="4" id="KW-0067">ATP-binding</keyword>
<dbReference type="EMBL" id="QVEV01000090">
    <property type="protein sequence ID" value="RGC08044.1"/>
    <property type="molecule type" value="Genomic_DNA"/>
</dbReference>
<evidence type="ECO:0000256" key="2">
    <source>
        <dbReference type="ARBA" id="ARBA00022801"/>
    </source>
</evidence>
<dbReference type="PANTHER" id="PTHR11274:SF0">
    <property type="entry name" value="GENERAL TRANSCRIPTION AND DNA REPAIR FACTOR IIH HELICASE SUBUNIT XPB"/>
    <property type="match status" value="1"/>
</dbReference>
<evidence type="ECO:0000313" key="6">
    <source>
        <dbReference type="EMBL" id="RGC08044.1"/>
    </source>
</evidence>
<dbReference type="GO" id="GO:0016787">
    <property type="term" value="F:hydrolase activity"/>
    <property type="evidence" value="ECO:0007669"/>
    <property type="project" value="UniProtKB-KW"/>
</dbReference>